<protein>
    <submittedName>
        <fullName evidence="1">Uncharacterized protein</fullName>
    </submittedName>
</protein>
<dbReference type="Proteomes" id="UP000204225">
    <property type="component" value="Segment"/>
</dbReference>
<keyword evidence="2" id="KW-1185">Reference proteome</keyword>
<accession>A0AC59EXH7</accession>
<name>A0AC59EXH7_9VIRU</name>
<evidence type="ECO:0000313" key="2">
    <source>
        <dbReference type="Proteomes" id="UP000204225"/>
    </source>
</evidence>
<gene>
    <name evidence="1" type="ORF">PGCG_00335</name>
</gene>
<dbReference type="EMBL" id="KC662249">
    <property type="protein sequence ID" value="AGM15646.1"/>
    <property type="molecule type" value="Genomic_DNA"/>
</dbReference>
<proteinExistence type="predicted"/>
<reference evidence="1 2" key="1">
    <citation type="journal article" date="2013" name="Proc. Natl. Acad. Sci. U.S.A.">
        <title>Genome of Phaeocystis globosa virus PgV-16T highlights the common ancestry of the largest known DNA viruses infecting eukaryotes.</title>
        <authorList>
            <person name="Santini S."/>
            <person name="Jeudy S."/>
            <person name="Bartoli J."/>
            <person name="Poirot O."/>
            <person name="Lescot M."/>
            <person name="Abergel C."/>
            <person name="Barbe V."/>
            <person name="Wommack K.E."/>
            <person name="Noordeloos A.A."/>
            <person name="Brussaard C.P."/>
            <person name="Claverie J.M."/>
        </authorList>
    </citation>
    <scope>NUCLEOTIDE SEQUENCE [LARGE SCALE GENOMIC DNA]</scope>
    <source>
        <strain evidence="1 2">16T</strain>
    </source>
</reference>
<organism evidence="1 2">
    <name type="scientific">Phaeocystis globosa virus PgV-16T</name>
    <dbReference type="NCBI Taxonomy" id="3071227"/>
    <lineage>
        <taxon>Viruses</taxon>
        <taxon>Varidnaviria</taxon>
        <taxon>Bamfordvirae</taxon>
        <taxon>Nucleocytoviricota</taxon>
        <taxon>Megaviricetes</taxon>
        <taxon>Imitervirales</taxon>
        <taxon>Mesomimiviridae</taxon>
        <taxon>Tethysvirus</taxon>
        <taxon>Tethysvirus hollandense</taxon>
    </lineage>
</organism>
<sequence length="357" mass="39355">MSKSMLKGMLKDAAAGAAQDAADDMKASAKGKAMDKMTSGTGSVLNKITDFVSKGINFAVSSAVNGGYPIVNTIHVKYPLVLKGLYGVRIIFFMFILGVVLWSIFEDASKLSGPLYHLYSGLKSVAVILLIIAAFFVTIFGIKDEVSYKNANDISPTEIHVLFNFIKMIPYTYDLIAIVILLGILKAYYIRGTGNKDPPVWPFVDTIFWYPIYFIVGSIAFTLLSRISKIPMEIRAQLKVLTVPVLSVSFATLMIYAAITGIEMGVTDNVVYWMDEYDNDPPDMPDDWRTTAPDFSKIDGNKAKNIAISALLSIIVLVLFVVQLIPIPMMMKINENVRLAISSALTRLVNFLKKASN</sequence>
<evidence type="ECO:0000313" key="1">
    <source>
        <dbReference type="EMBL" id="AGM15646.1"/>
    </source>
</evidence>